<dbReference type="EMBL" id="VNHM01000001">
    <property type="protein sequence ID" value="TYO97901.1"/>
    <property type="molecule type" value="Genomic_DNA"/>
</dbReference>
<keyword evidence="17" id="KW-1208">Phospholipid metabolism</keyword>
<dbReference type="EC" id="2.7.7.41" evidence="6 18"/>
<feature type="transmembrane region" description="Helical" evidence="19">
    <location>
        <begin position="76"/>
        <end position="97"/>
    </location>
</feature>
<evidence type="ECO:0000256" key="4">
    <source>
        <dbReference type="ARBA" id="ARBA00005189"/>
    </source>
</evidence>
<dbReference type="InterPro" id="IPR000374">
    <property type="entry name" value="PC_trans"/>
</dbReference>
<keyword evidence="15 19" id="KW-0472">Membrane</keyword>
<keyword evidence="21" id="KW-1185">Reference proteome</keyword>
<reference evidence="20 21" key="1">
    <citation type="submission" date="2019-07" db="EMBL/GenBank/DDBJ databases">
        <title>Genomic Encyclopedia of Type Strains, Phase I: the one thousand microbial genomes (KMG-I) project.</title>
        <authorList>
            <person name="Kyrpides N."/>
        </authorList>
    </citation>
    <scope>NUCLEOTIDE SEQUENCE [LARGE SCALE GENOMIC DNA]</scope>
    <source>
        <strain evidence="20 21">DSM 6562</strain>
    </source>
</reference>
<comment type="pathway">
    <text evidence="3 18">Phospholipid metabolism; CDP-diacylglycerol biosynthesis; CDP-diacylglycerol from sn-glycerol 3-phosphate: step 3/3.</text>
</comment>
<dbReference type="RefSeq" id="WP_166510256.1">
    <property type="nucleotide sequence ID" value="NZ_VNHM01000001.1"/>
</dbReference>
<feature type="transmembrane region" description="Helical" evidence="19">
    <location>
        <begin position="129"/>
        <end position="150"/>
    </location>
</feature>
<evidence type="ECO:0000256" key="18">
    <source>
        <dbReference type="RuleBase" id="RU003938"/>
    </source>
</evidence>
<evidence type="ECO:0000256" key="10">
    <source>
        <dbReference type="ARBA" id="ARBA00022679"/>
    </source>
</evidence>
<evidence type="ECO:0000256" key="5">
    <source>
        <dbReference type="ARBA" id="ARBA00010185"/>
    </source>
</evidence>
<feature type="transmembrane region" description="Helical" evidence="19">
    <location>
        <begin position="243"/>
        <end position="260"/>
    </location>
</feature>
<protein>
    <recommendedName>
        <fullName evidence="7 18">Phosphatidate cytidylyltransferase</fullName>
        <ecNumber evidence="6 18">2.7.7.41</ecNumber>
    </recommendedName>
</protein>
<keyword evidence="16" id="KW-0594">Phospholipid biosynthesis</keyword>
<evidence type="ECO:0000313" key="21">
    <source>
        <dbReference type="Proteomes" id="UP000323166"/>
    </source>
</evidence>
<evidence type="ECO:0000256" key="1">
    <source>
        <dbReference type="ARBA" id="ARBA00001698"/>
    </source>
</evidence>
<dbReference type="UniPathway" id="UPA00557">
    <property type="reaction ID" value="UER00614"/>
</dbReference>
<comment type="catalytic activity">
    <reaction evidence="1 18">
        <text>a 1,2-diacyl-sn-glycero-3-phosphate + CTP + H(+) = a CDP-1,2-diacyl-sn-glycerol + diphosphate</text>
        <dbReference type="Rhea" id="RHEA:16229"/>
        <dbReference type="ChEBI" id="CHEBI:15378"/>
        <dbReference type="ChEBI" id="CHEBI:33019"/>
        <dbReference type="ChEBI" id="CHEBI:37563"/>
        <dbReference type="ChEBI" id="CHEBI:58332"/>
        <dbReference type="ChEBI" id="CHEBI:58608"/>
        <dbReference type="EC" id="2.7.7.41"/>
    </reaction>
</comment>
<gene>
    <name evidence="20" type="ORF">LX24_00185</name>
</gene>
<dbReference type="GO" id="GO:0004605">
    <property type="term" value="F:phosphatidate cytidylyltransferase activity"/>
    <property type="evidence" value="ECO:0007669"/>
    <property type="project" value="UniProtKB-EC"/>
</dbReference>
<evidence type="ECO:0000256" key="6">
    <source>
        <dbReference type="ARBA" id="ARBA00012487"/>
    </source>
</evidence>
<evidence type="ECO:0000256" key="16">
    <source>
        <dbReference type="ARBA" id="ARBA00023209"/>
    </source>
</evidence>
<proteinExistence type="inferred from homology"/>
<evidence type="ECO:0000256" key="8">
    <source>
        <dbReference type="ARBA" id="ARBA00022475"/>
    </source>
</evidence>
<comment type="pathway">
    <text evidence="4">Lipid metabolism.</text>
</comment>
<evidence type="ECO:0000256" key="7">
    <source>
        <dbReference type="ARBA" id="ARBA00019373"/>
    </source>
</evidence>
<keyword evidence="10 18" id="KW-0808">Transferase</keyword>
<keyword evidence="8" id="KW-1003">Cell membrane</keyword>
<dbReference type="Pfam" id="PF01148">
    <property type="entry name" value="CTP_transf_1"/>
    <property type="match status" value="1"/>
</dbReference>
<dbReference type="PANTHER" id="PTHR46382:SF1">
    <property type="entry name" value="PHOSPHATIDATE CYTIDYLYLTRANSFERASE"/>
    <property type="match status" value="1"/>
</dbReference>
<dbReference type="AlphaFoldDB" id="A0A5S4ZXT6"/>
<keyword evidence="13 19" id="KW-1133">Transmembrane helix</keyword>
<comment type="caution">
    <text evidence="20">The sequence shown here is derived from an EMBL/GenBank/DDBJ whole genome shotgun (WGS) entry which is preliminary data.</text>
</comment>
<sequence length="261" mass="28800">MFRQRLLSSIIGGSILIAAVWYGEILLLAVTAALMLLGAREMILIFSKLDLKVPPIMIFPGCLFLVIAAYQYKGGFPGEVLILILVFYLIIMTIFYPRFTPFDAMVSFFSTVYTGLLIFLYLLSTLPNGFVWLVLMLACTWSNDTMAYLVGRRWGNRRMAPELSPGKTREGALGGILGSIIAAWAVALFFEQPLWPVLLLGMVTGMAAQAGDLVESAIKRQAGVKDAGKLIPGHGGILDRFDSMLFTAPLVYYYVCFILIS</sequence>
<dbReference type="PANTHER" id="PTHR46382">
    <property type="entry name" value="PHOSPHATIDATE CYTIDYLYLTRANSFERASE"/>
    <property type="match status" value="1"/>
</dbReference>
<evidence type="ECO:0000256" key="11">
    <source>
        <dbReference type="ARBA" id="ARBA00022692"/>
    </source>
</evidence>
<evidence type="ECO:0000256" key="19">
    <source>
        <dbReference type="SAM" id="Phobius"/>
    </source>
</evidence>
<keyword evidence="12 18" id="KW-0548">Nucleotidyltransferase</keyword>
<feature type="transmembrane region" description="Helical" evidence="19">
    <location>
        <begin position="104"/>
        <end position="123"/>
    </location>
</feature>
<feature type="transmembrane region" description="Helical" evidence="19">
    <location>
        <begin position="6"/>
        <end position="39"/>
    </location>
</feature>
<evidence type="ECO:0000256" key="13">
    <source>
        <dbReference type="ARBA" id="ARBA00022989"/>
    </source>
</evidence>
<dbReference type="Proteomes" id="UP000323166">
    <property type="component" value="Unassembled WGS sequence"/>
</dbReference>
<comment type="subcellular location">
    <subcellularLocation>
        <location evidence="2">Cell membrane</location>
        <topology evidence="2">Multi-pass membrane protein</topology>
    </subcellularLocation>
</comment>
<dbReference type="GO" id="GO:0016024">
    <property type="term" value="P:CDP-diacylglycerol biosynthetic process"/>
    <property type="evidence" value="ECO:0007669"/>
    <property type="project" value="UniProtKB-UniPathway"/>
</dbReference>
<evidence type="ECO:0000256" key="3">
    <source>
        <dbReference type="ARBA" id="ARBA00005119"/>
    </source>
</evidence>
<keyword evidence="14" id="KW-0443">Lipid metabolism</keyword>
<evidence type="ECO:0000256" key="2">
    <source>
        <dbReference type="ARBA" id="ARBA00004651"/>
    </source>
</evidence>
<dbReference type="GO" id="GO:0005886">
    <property type="term" value="C:plasma membrane"/>
    <property type="evidence" value="ECO:0007669"/>
    <property type="project" value="UniProtKB-SubCell"/>
</dbReference>
<evidence type="ECO:0000313" key="20">
    <source>
        <dbReference type="EMBL" id="TYO97901.1"/>
    </source>
</evidence>
<evidence type="ECO:0000256" key="14">
    <source>
        <dbReference type="ARBA" id="ARBA00023098"/>
    </source>
</evidence>
<feature type="transmembrane region" description="Helical" evidence="19">
    <location>
        <begin position="171"/>
        <end position="190"/>
    </location>
</feature>
<evidence type="ECO:0000256" key="15">
    <source>
        <dbReference type="ARBA" id="ARBA00023136"/>
    </source>
</evidence>
<keyword evidence="11 18" id="KW-0812">Transmembrane</keyword>
<feature type="transmembrane region" description="Helical" evidence="19">
    <location>
        <begin position="51"/>
        <end position="70"/>
    </location>
</feature>
<evidence type="ECO:0000256" key="12">
    <source>
        <dbReference type="ARBA" id="ARBA00022695"/>
    </source>
</evidence>
<keyword evidence="9" id="KW-0444">Lipid biosynthesis</keyword>
<organism evidence="20 21">
    <name type="scientific">Desulfallas thermosapovorans DSM 6562</name>
    <dbReference type="NCBI Taxonomy" id="1121431"/>
    <lineage>
        <taxon>Bacteria</taxon>
        <taxon>Bacillati</taxon>
        <taxon>Bacillota</taxon>
        <taxon>Clostridia</taxon>
        <taxon>Eubacteriales</taxon>
        <taxon>Desulfallaceae</taxon>
        <taxon>Desulfallas</taxon>
    </lineage>
</organism>
<name>A0A5S4ZXT6_9FIRM</name>
<accession>A0A5S4ZXT6</accession>
<dbReference type="PROSITE" id="PS01315">
    <property type="entry name" value="CDS"/>
    <property type="match status" value="1"/>
</dbReference>
<comment type="similarity">
    <text evidence="5 18">Belongs to the CDS family.</text>
</comment>
<evidence type="ECO:0000256" key="17">
    <source>
        <dbReference type="ARBA" id="ARBA00023264"/>
    </source>
</evidence>
<evidence type="ECO:0000256" key="9">
    <source>
        <dbReference type="ARBA" id="ARBA00022516"/>
    </source>
</evidence>